<proteinExistence type="predicted"/>
<dbReference type="OrthoDB" id="291892at2"/>
<keyword evidence="4" id="KW-1185">Reference proteome</keyword>
<feature type="domain" description="VanZ-like" evidence="2">
    <location>
        <begin position="12"/>
        <end position="155"/>
    </location>
</feature>
<dbReference type="InterPro" id="IPR016747">
    <property type="entry name" value="Phosphotransbutyrylase"/>
</dbReference>
<evidence type="ECO:0000256" key="1">
    <source>
        <dbReference type="SAM" id="Phobius"/>
    </source>
</evidence>
<evidence type="ECO:0000313" key="4">
    <source>
        <dbReference type="Proteomes" id="UP001154420"/>
    </source>
</evidence>
<evidence type="ECO:0000259" key="2">
    <source>
        <dbReference type="Pfam" id="PF04892"/>
    </source>
</evidence>
<keyword evidence="1" id="KW-0812">Transmembrane</keyword>
<protein>
    <submittedName>
        <fullName evidence="3">VanZ family protein</fullName>
    </submittedName>
</protein>
<dbReference type="InterPro" id="IPR006976">
    <property type="entry name" value="VanZ-like"/>
</dbReference>
<dbReference type="Pfam" id="PF04892">
    <property type="entry name" value="VanZ"/>
    <property type="match status" value="1"/>
</dbReference>
<dbReference type="EMBL" id="QZDT01000006">
    <property type="protein sequence ID" value="NBJ92180.1"/>
    <property type="molecule type" value="Genomic_DNA"/>
</dbReference>
<dbReference type="AlphaFoldDB" id="A0A9X5BED5"/>
<dbReference type="Proteomes" id="UP001154420">
    <property type="component" value="Unassembled WGS sequence"/>
</dbReference>
<dbReference type="RefSeq" id="WP_160559256.1">
    <property type="nucleotide sequence ID" value="NZ_QZDT01000006.1"/>
</dbReference>
<gene>
    <name evidence="3" type="ORF">D5281_06135</name>
</gene>
<reference evidence="3" key="1">
    <citation type="submission" date="2018-09" db="EMBL/GenBank/DDBJ databases">
        <title>Murine metabolic-syndrome-specific gut microbial biobank.</title>
        <authorList>
            <person name="Liu C."/>
        </authorList>
    </citation>
    <scope>NUCLEOTIDE SEQUENCE</scope>
    <source>
        <strain evidence="3">D42-62</strain>
    </source>
</reference>
<keyword evidence="1" id="KW-0472">Membrane</keyword>
<feature type="transmembrane region" description="Helical" evidence="1">
    <location>
        <begin position="139"/>
        <end position="158"/>
    </location>
</feature>
<accession>A0A9X5BED5</accession>
<comment type="caution">
    <text evidence="3">The sequence shown here is derived from an EMBL/GenBank/DDBJ whole genome shotgun (WGS) entry which is preliminary data.</text>
</comment>
<feature type="transmembrane region" description="Helical" evidence="1">
    <location>
        <begin position="82"/>
        <end position="101"/>
    </location>
</feature>
<keyword evidence="1" id="KW-1133">Transmembrane helix</keyword>
<dbReference type="PIRSF" id="PIRSF019083">
    <property type="entry name" value="UCP019083_VanZ"/>
    <property type="match status" value="1"/>
</dbReference>
<evidence type="ECO:0000313" key="3">
    <source>
        <dbReference type="EMBL" id="NBJ92180.1"/>
    </source>
</evidence>
<feature type="transmembrane region" description="Helical" evidence="1">
    <location>
        <begin position="7"/>
        <end position="27"/>
    </location>
</feature>
<organism evidence="3 4">
    <name type="scientific">Parablautia muri</name>
    <dbReference type="NCBI Taxonomy" id="2320879"/>
    <lineage>
        <taxon>Bacteria</taxon>
        <taxon>Bacillati</taxon>
        <taxon>Bacillota</taxon>
        <taxon>Clostridia</taxon>
        <taxon>Lachnospirales</taxon>
        <taxon>Lachnospiraceae</taxon>
        <taxon>Parablautia</taxon>
    </lineage>
</organism>
<feature type="transmembrane region" description="Helical" evidence="1">
    <location>
        <begin position="108"/>
        <end position="127"/>
    </location>
</feature>
<name>A0A9X5BED5_9FIRM</name>
<dbReference type="NCBIfam" id="NF037970">
    <property type="entry name" value="vanZ_1"/>
    <property type="match status" value="1"/>
</dbReference>
<sequence length="183" mass="20794">MKVKKIYTVVVMILLIGLYIAIFRFSAQDAEESSNLSRKVTEIILQVYYRLIGSTRGGAGDSGAVEIWDYALENVIRKTAHFTEYMCMGFLSYSVVVLWYKPLWKGRILVFLQLLISAGLDELHQYFVPGRWASIKDVVIDTAGGAVGILLMIIFDKIRKKSKKKVKRNTMGKMERAQSNWSG</sequence>